<dbReference type="AlphaFoldDB" id="A0A009HU72"/>
<keyword evidence="4 5" id="KW-0472">Membrane</keyword>
<dbReference type="EMBL" id="JEWH01000001">
    <property type="protein sequence ID" value="EXB07822.1"/>
    <property type="molecule type" value="Genomic_DNA"/>
</dbReference>
<evidence type="ECO:0000313" key="7">
    <source>
        <dbReference type="Proteomes" id="UP000020595"/>
    </source>
</evidence>
<comment type="subcellular location">
    <subcellularLocation>
        <location evidence="1">Membrane</location>
        <topology evidence="1">Single-pass membrane protein</topology>
    </subcellularLocation>
</comment>
<dbReference type="RefSeq" id="WP_228131671.1">
    <property type="nucleotide sequence ID" value="NZ_JEWH01000001.1"/>
</dbReference>
<feature type="transmembrane region" description="Helical" evidence="5">
    <location>
        <begin position="21"/>
        <end position="41"/>
    </location>
</feature>
<evidence type="ECO:0000256" key="3">
    <source>
        <dbReference type="ARBA" id="ARBA00022989"/>
    </source>
</evidence>
<evidence type="ECO:0000256" key="2">
    <source>
        <dbReference type="ARBA" id="ARBA00022692"/>
    </source>
</evidence>
<dbReference type="PANTHER" id="PTHR30168">
    <property type="entry name" value="PUTATIVE MEMBRANE PROTEIN YPFJ"/>
    <property type="match status" value="1"/>
</dbReference>
<dbReference type="PATRIC" id="fig|1310613.3.peg.215"/>
<organism evidence="6 7">
    <name type="scientific">Acinetobacter baumannii (strain 1295743)</name>
    <dbReference type="NCBI Taxonomy" id="1310613"/>
    <lineage>
        <taxon>Bacteria</taxon>
        <taxon>Pseudomonadati</taxon>
        <taxon>Pseudomonadota</taxon>
        <taxon>Gammaproteobacteria</taxon>
        <taxon>Moraxellales</taxon>
        <taxon>Moraxellaceae</taxon>
        <taxon>Acinetobacter</taxon>
        <taxon>Acinetobacter calcoaceticus/baumannii complex</taxon>
    </lineage>
</organism>
<dbReference type="Pfam" id="PF04228">
    <property type="entry name" value="Zn_peptidase"/>
    <property type="match status" value="1"/>
</dbReference>
<dbReference type="InterPro" id="IPR007343">
    <property type="entry name" value="Uncharacterised_pept_Zn_put"/>
</dbReference>
<keyword evidence="2 5" id="KW-0812">Transmembrane</keyword>
<reference evidence="6 7" key="1">
    <citation type="submission" date="2014-02" db="EMBL/GenBank/DDBJ databases">
        <title>Comparative genomics and transcriptomics to identify genetic mechanisms underlying the emergence of carbapenem resistant Acinetobacter baumannii (CRAb).</title>
        <authorList>
            <person name="Harris A.D."/>
            <person name="Johnson K.J."/>
            <person name="George J."/>
            <person name="Shefchek K."/>
            <person name="Daugherty S.C."/>
            <person name="Parankush S."/>
            <person name="Sadzewicz L."/>
            <person name="Tallon L."/>
            <person name="Sengamalay N."/>
            <person name="Hazen T.H."/>
            <person name="Rasko D.A."/>
        </authorList>
    </citation>
    <scope>NUCLEOTIDE SEQUENCE [LARGE SCALE GENOMIC DNA]</scope>
    <source>
        <strain evidence="6 7">1295743</strain>
    </source>
</reference>
<evidence type="ECO:0000313" key="6">
    <source>
        <dbReference type="EMBL" id="EXB07822.1"/>
    </source>
</evidence>
<evidence type="ECO:0000256" key="4">
    <source>
        <dbReference type="ARBA" id="ARBA00023136"/>
    </source>
</evidence>
<dbReference type="GO" id="GO:0016020">
    <property type="term" value="C:membrane"/>
    <property type="evidence" value="ECO:0007669"/>
    <property type="project" value="UniProtKB-SubCell"/>
</dbReference>
<evidence type="ECO:0000256" key="1">
    <source>
        <dbReference type="ARBA" id="ARBA00004167"/>
    </source>
</evidence>
<protein>
    <submittedName>
        <fullName evidence="6">Neutral zinc metallopeptidase family protein</fullName>
    </submittedName>
</protein>
<evidence type="ECO:0000256" key="5">
    <source>
        <dbReference type="SAM" id="Phobius"/>
    </source>
</evidence>
<keyword evidence="3 5" id="KW-1133">Transmembrane helix</keyword>
<gene>
    <name evidence="6" type="ORF">J512_0225</name>
</gene>
<sequence length="321" mass="35723">MRWKGRRVSTNVEDRRGGGGVRAGGISIIGLVVAFVAWKFFGVDPQQAYQATQQVTASQQSNATAPESLTAEQKEASDFVGTVLADTEDTWTPIFKQLGKTYTPPKLVLFSGMIQSGCGTAQSAMGPFYCPADQKVYIDTEFFKDMREQMGISGEQNQTELSRQDQAGDFAQAYVVAHEVGHHVQTLLGISSQVQQARAQVSQREGNQLSVRQELQADCLAGIWANHNQQRTQFLEQGDVEEAMDAAQKIGDDYLQKRATGQVVPDSFTHGSSEQRMHWFQIGLKTGDISQWKSLLRLSTMRFLMVIGIETQPIWIMTFMR</sequence>
<comment type="caution">
    <text evidence="6">The sequence shown here is derived from an EMBL/GenBank/DDBJ whole genome shotgun (WGS) entry which is preliminary data.</text>
</comment>
<proteinExistence type="predicted"/>
<dbReference type="PANTHER" id="PTHR30168:SF0">
    <property type="entry name" value="INNER MEMBRANE PROTEIN"/>
    <property type="match status" value="1"/>
</dbReference>
<dbReference type="Proteomes" id="UP000020595">
    <property type="component" value="Unassembled WGS sequence"/>
</dbReference>
<accession>A0A009HU72</accession>
<name>A0A009HU72_ACIB9</name>